<gene>
    <name evidence="5" type="ORF">B0A55_10047</name>
</gene>
<dbReference type="InterPro" id="IPR048913">
    <property type="entry name" value="BetaGal_gal-bd"/>
</dbReference>
<dbReference type="InterPro" id="IPR048912">
    <property type="entry name" value="BetaGal1-like_ABD1"/>
</dbReference>
<comment type="caution">
    <text evidence="5">The sequence shown here is derived from an EMBL/GenBank/DDBJ whole genome shotgun (WGS) entry which is preliminary data.</text>
</comment>
<dbReference type="EMBL" id="NAJQ01000158">
    <property type="protein sequence ID" value="TKA76606.1"/>
    <property type="molecule type" value="Genomic_DNA"/>
</dbReference>
<dbReference type="OrthoDB" id="1657402at2759"/>
<dbReference type="SUPFAM" id="SSF49785">
    <property type="entry name" value="Galactose-binding domain-like"/>
    <property type="match status" value="1"/>
</dbReference>
<proteinExistence type="predicted"/>
<dbReference type="InterPro" id="IPR008979">
    <property type="entry name" value="Galactose-bd-like_sf"/>
</dbReference>
<evidence type="ECO:0000259" key="4">
    <source>
        <dbReference type="Pfam" id="PF21467"/>
    </source>
</evidence>
<evidence type="ECO:0000313" key="6">
    <source>
        <dbReference type="Proteomes" id="UP000309340"/>
    </source>
</evidence>
<evidence type="ECO:0000259" key="3">
    <source>
        <dbReference type="Pfam" id="PF21317"/>
    </source>
</evidence>
<dbReference type="Proteomes" id="UP000309340">
    <property type="component" value="Unassembled WGS sequence"/>
</dbReference>
<keyword evidence="6" id="KW-1185">Reference proteome</keyword>
<dbReference type="STRING" id="329884.A0A4U0XK56"/>
<dbReference type="Pfam" id="PF21317">
    <property type="entry name" value="BetaGal_ABD_1"/>
    <property type="match status" value="1"/>
</dbReference>
<name>A0A4U0XK56_9PEZI</name>
<dbReference type="PANTHER" id="PTHR23421">
    <property type="entry name" value="BETA-GALACTOSIDASE RELATED"/>
    <property type="match status" value="1"/>
</dbReference>
<protein>
    <recommendedName>
        <fullName evidence="7">Beta-galactosidase</fullName>
    </recommendedName>
</protein>
<keyword evidence="1" id="KW-0378">Hydrolase</keyword>
<evidence type="ECO:0000256" key="2">
    <source>
        <dbReference type="ARBA" id="ARBA00023295"/>
    </source>
</evidence>
<organism evidence="5 6">
    <name type="scientific">Friedmanniomyces simplex</name>
    <dbReference type="NCBI Taxonomy" id="329884"/>
    <lineage>
        <taxon>Eukaryota</taxon>
        <taxon>Fungi</taxon>
        <taxon>Dikarya</taxon>
        <taxon>Ascomycota</taxon>
        <taxon>Pezizomycotina</taxon>
        <taxon>Dothideomycetes</taxon>
        <taxon>Dothideomycetidae</taxon>
        <taxon>Mycosphaerellales</taxon>
        <taxon>Teratosphaeriaceae</taxon>
        <taxon>Friedmanniomyces</taxon>
    </lineage>
</organism>
<evidence type="ECO:0008006" key="7">
    <source>
        <dbReference type="Google" id="ProtNLM"/>
    </source>
</evidence>
<feature type="domain" description="Beta-galactosidase 1-like first all-beta" evidence="3">
    <location>
        <begin position="1"/>
        <end position="110"/>
    </location>
</feature>
<sequence>MEAFQQSYGFVLYRTNITTAVNGSLQPGDYPLDRVLVYVNGECAGVMDYSYGNSSVVTLSLKECDVLDLLVENMGRICFGYPTIFDQRKGVIGNVTVGGIVLVDWEIYSLPLNEPFNSESNYGLVSTNKSSPPIFYTALSSVGDTFSELPGWIKGIVWVNGINLGRYWIVGPQQSLYMPGCCFKPGANEVTVLALEVNGANTARGVSNRTWGNSPEPDAS</sequence>
<evidence type="ECO:0000256" key="1">
    <source>
        <dbReference type="ARBA" id="ARBA00022801"/>
    </source>
</evidence>
<accession>A0A4U0XK56</accession>
<reference evidence="5 6" key="1">
    <citation type="submission" date="2017-03" db="EMBL/GenBank/DDBJ databases">
        <title>Genomes of endolithic fungi from Antarctica.</title>
        <authorList>
            <person name="Coleine C."/>
            <person name="Masonjones S."/>
            <person name="Stajich J.E."/>
        </authorList>
    </citation>
    <scope>NUCLEOTIDE SEQUENCE [LARGE SCALE GENOMIC DNA]</scope>
    <source>
        <strain evidence="5 6">CCFEE 5184</strain>
    </source>
</reference>
<evidence type="ECO:0000313" key="5">
    <source>
        <dbReference type="EMBL" id="TKA76606.1"/>
    </source>
</evidence>
<dbReference type="Gene3D" id="2.60.120.260">
    <property type="entry name" value="Galactose-binding domain-like"/>
    <property type="match status" value="2"/>
</dbReference>
<dbReference type="GO" id="GO:0005975">
    <property type="term" value="P:carbohydrate metabolic process"/>
    <property type="evidence" value="ECO:0007669"/>
    <property type="project" value="InterPro"/>
</dbReference>
<feature type="domain" description="Beta-galactosidase galactose-binding" evidence="4">
    <location>
        <begin position="142"/>
        <end position="188"/>
    </location>
</feature>
<keyword evidence="2" id="KW-0326">Glycosidase</keyword>
<dbReference type="AlphaFoldDB" id="A0A4U0XK56"/>
<dbReference type="GO" id="GO:0004553">
    <property type="term" value="F:hydrolase activity, hydrolyzing O-glycosyl compounds"/>
    <property type="evidence" value="ECO:0007669"/>
    <property type="project" value="InterPro"/>
</dbReference>
<dbReference type="Pfam" id="PF21467">
    <property type="entry name" value="BetaGal_gal-bd"/>
    <property type="match status" value="1"/>
</dbReference>
<dbReference type="InterPro" id="IPR001944">
    <property type="entry name" value="Glycoside_Hdrlase_35"/>
</dbReference>